<proteinExistence type="predicted"/>
<evidence type="ECO:0000313" key="1">
    <source>
        <dbReference type="EMBL" id="POM26542.1"/>
    </source>
</evidence>
<dbReference type="RefSeq" id="WP_103561496.1">
    <property type="nucleotide sequence ID" value="NZ_MTBP01000001.1"/>
</dbReference>
<dbReference type="EMBL" id="MTBP01000001">
    <property type="protein sequence ID" value="POM26542.1"/>
    <property type="molecule type" value="Genomic_DNA"/>
</dbReference>
<dbReference type="Pfam" id="PF19458">
    <property type="entry name" value="DUF5995"/>
    <property type="match status" value="1"/>
</dbReference>
<name>A0A2P4UND1_9ACTN</name>
<keyword evidence="2" id="KW-1185">Reference proteome</keyword>
<evidence type="ECO:0000313" key="2">
    <source>
        <dbReference type="Proteomes" id="UP000242367"/>
    </source>
</evidence>
<organism evidence="1 2">
    <name type="scientific">Actinomadura rubteroloni</name>
    <dbReference type="NCBI Taxonomy" id="1926885"/>
    <lineage>
        <taxon>Bacteria</taxon>
        <taxon>Bacillati</taxon>
        <taxon>Actinomycetota</taxon>
        <taxon>Actinomycetes</taxon>
        <taxon>Streptosporangiales</taxon>
        <taxon>Thermomonosporaceae</taxon>
        <taxon>Actinomadura</taxon>
    </lineage>
</organism>
<dbReference type="InterPro" id="IPR046037">
    <property type="entry name" value="DUF5995"/>
</dbReference>
<accession>A0A2P4UND1</accession>
<dbReference type="Proteomes" id="UP000242367">
    <property type="component" value="Unassembled WGS sequence"/>
</dbReference>
<reference evidence="1 2" key="1">
    <citation type="journal article" date="2017" name="Chemistry">
        <title>Isolation, Biosynthesis and Chemical Modifications of Rubterolones A-F: Rare Tropolone Alkaloids from Actinomadura sp. 5-2.</title>
        <authorList>
            <person name="Guo H."/>
            <person name="Benndorf R."/>
            <person name="Leichnitz D."/>
            <person name="Klassen J.L."/>
            <person name="Vollmers J."/>
            <person name="Gorls H."/>
            <person name="Steinacker M."/>
            <person name="Weigel C."/>
            <person name="Dahse H.M."/>
            <person name="Kaster A.K."/>
            <person name="de Beer Z.W."/>
            <person name="Poulsen M."/>
            <person name="Beemelmanns C."/>
        </authorList>
    </citation>
    <scope>NUCLEOTIDE SEQUENCE [LARGE SCALE GENOMIC DNA]</scope>
    <source>
        <strain evidence="1 2">5-2</strain>
    </source>
</reference>
<protein>
    <submittedName>
        <fullName evidence="1">Uncharacterized protein</fullName>
    </submittedName>
</protein>
<sequence length="237" mass="25969">MHTTVVQTVDPVLDRMRAIGRGLGPHDGVARFNRVYLRVTELVAAELSAGAFHDPDFVARLDRVFAGLYFDAVAADEMGRAPGHAWRPLFEARDARAVCPLQHVLAGMNAHIGHDLPLAVIETCAERGLTPGPAVHADYLRVNDLLARAEAEVRREVEPWLLRLATRDLEAVKHIVGTFGVARARDLAWCAVEALWPQRGTPLFDASADLLARTVETTGRLLVTPVLPPVFADEPSR</sequence>
<comment type="caution">
    <text evidence="1">The sequence shown here is derived from an EMBL/GenBank/DDBJ whole genome shotgun (WGS) entry which is preliminary data.</text>
</comment>
<gene>
    <name evidence="1" type="ORF">BTM25_09430</name>
</gene>
<dbReference type="AlphaFoldDB" id="A0A2P4UND1"/>